<evidence type="ECO:0000313" key="2">
    <source>
        <dbReference type="EMBL" id="OAE30487.1"/>
    </source>
</evidence>
<dbReference type="EMBL" id="LVLJ01001320">
    <property type="protein sequence ID" value="OAE30487.1"/>
    <property type="molecule type" value="Genomic_DNA"/>
</dbReference>
<evidence type="ECO:0000313" key="3">
    <source>
        <dbReference type="Proteomes" id="UP000077202"/>
    </source>
</evidence>
<name>A0A176WBG7_MARPO</name>
<comment type="caution">
    <text evidence="2">The sequence shown here is derived from an EMBL/GenBank/DDBJ whole genome shotgun (WGS) entry which is preliminary data.</text>
</comment>
<keyword evidence="3" id="KW-1185">Reference proteome</keyword>
<proteinExistence type="predicted"/>
<evidence type="ECO:0000256" key="1">
    <source>
        <dbReference type="SAM" id="Phobius"/>
    </source>
</evidence>
<keyword evidence="1" id="KW-0812">Transmembrane</keyword>
<protein>
    <submittedName>
        <fullName evidence="2">Uncharacterized protein</fullName>
    </submittedName>
</protein>
<feature type="transmembrane region" description="Helical" evidence="1">
    <location>
        <begin position="93"/>
        <end position="111"/>
    </location>
</feature>
<sequence>MARYYSNRGMDPSPLLPFGVLMAVVFVVFTPLTMEALPRFMETAQQMLSLLWIIPVVIITAIFMMSSDDSTQSRRVYRHQPQHSMYGGEGPSWGLLGLMLLMLLLLPWRICDRVDDIFTRSFVFSVLLDRSVGPSIDP</sequence>
<feature type="transmembrane region" description="Helical" evidence="1">
    <location>
        <begin position="15"/>
        <end position="37"/>
    </location>
</feature>
<organism evidence="2 3">
    <name type="scientific">Marchantia polymorpha subsp. ruderalis</name>
    <dbReference type="NCBI Taxonomy" id="1480154"/>
    <lineage>
        <taxon>Eukaryota</taxon>
        <taxon>Viridiplantae</taxon>
        <taxon>Streptophyta</taxon>
        <taxon>Embryophyta</taxon>
        <taxon>Marchantiophyta</taxon>
        <taxon>Marchantiopsida</taxon>
        <taxon>Marchantiidae</taxon>
        <taxon>Marchantiales</taxon>
        <taxon>Marchantiaceae</taxon>
        <taxon>Marchantia</taxon>
    </lineage>
</organism>
<dbReference type="AlphaFoldDB" id="A0A176WBG7"/>
<accession>A0A176WBG7</accession>
<feature type="transmembrane region" description="Helical" evidence="1">
    <location>
        <begin position="49"/>
        <end position="67"/>
    </location>
</feature>
<reference evidence="2" key="1">
    <citation type="submission" date="2016-03" db="EMBL/GenBank/DDBJ databases">
        <title>Mechanisms controlling the formation of the plant cell surface in tip-growing cells are functionally conserved among land plants.</title>
        <authorList>
            <person name="Honkanen S."/>
            <person name="Jones V.A."/>
            <person name="Morieri G."/>
            <person name="Champion C."/>
            <person name="Hetherington A.J."/>
            <person name="Kelly S."/>
            <person name="Saint-Marcoux D."/>
            <person name="Proust H."/>
            <person name="Prescott H."/>
            <person name="Dolan L."/>
        </authorList>
    </citation>
    <scope>NUCLEOTIDE SEQUENCE [LARGE SCALE GENOMIC DNA]</scope>
    <source>
        <tissue evidence="2">Whole gametophyte</tissue>
    </source>
</reference>
<keyword evidence="1" id="KW-1133">Transmembrane helix</keyword>
<keyword evidence="1" id="KW-0472">Membrane</keyword>
<dbReference type="Proteomes" id="UP000077202">
    <property type="component" value="Unassembled WGS sequence"/>
</dbReference>
<gene>
    <name evidence="2" type="ORF">AXG93_3902s1040</name>
</gene>